<dbReference type="InterPro" id="IPR005304">
    <property type="entry name" value="Rbsml_bgen_MeTrfase_EMG1/NEP1"/>
</dbReference>
<dbReference type="InterPro" id="IPR029028">
    <property type="entry name" value="Alpha/beta_knot_MTases"/>
</dbReference>
<keyword evidence="3" id="KW-0698">rRNA processing</keyword>
<feature type="region of interest" description="Disordered" evidence="9">
    <location>
        <begin position="324"/>
        <end position="343"/>
    </location>
</feature>
<dbReference type="CDD" id="cd18088">
    <property type="entry name" value="Nep1-like"/>
    <property type="match status" value="1"/>
</dbReference>
<dbReference type="GO" id="GO:0070037">
    <property type="term" value="F:rRNA (pseudouridine) methyltransferase activity"/>
    <property type="evidence" value="ECO:0007669"/>
    <property type="project" value="InterPro"/>
</dbReference>
<evidence type="ECO:0000313" key="12">
    <source>
        <dbReference type="Proteomes" id="UP001418222"/>
    </source>
</evidence>
<keyword evidence="7" id="KW-0699">rRNA-binding</keyword>
<evidence type="ECO:0000256" key="3">
    <source>
        <dbReference type="ARBA" id="ARBA00022552"/>
    </source>
</evidence>
<evidence type="ECO:0000256" key="8">
    <source>
        <dbReference type="ARBA" id="ARBA00022884"/>
    </source>
</evidence>
<feature type="compositionally biased region" description="Basic and acidic residues" evidence="9">
    <location>
        <begin position="27"/>
        <end position="38"/>
    </location>
</feature>
<reference evidence="11 12" key="1">
    <citation type="journal article" date="2022" name="Nat. Plants">
        <title>Genomes of leafy and leafless Platanthera orchids illuminate the evolution of mycoheterotrophy.</title>
        <authorList>
            <person name="Li M.H."/>
            <person name="Liu K.W."/>
            <person name="Li Z."/>
            <person name="Lu H.C."/>
            <person name="Ye Q.L."/>
            <person name="Zhang D."/>
            <person name="Wang J.Y."/>
            <person name="Li Y.F."/>
            <person name="Zhong Z.M."/>
            <person name="Liu X."/>
            <person name="Yu X."/>
            <person name="Liu D.K."/>
            <person name="Tu X.D."/>
            <person name="Liu B."/>
            <person name="Hao Y."/>
            <person name="Liao X.Y."/>
            <person name="Jiang Y.T."/>
            <person name="Sun W.H."/>
            <person name="Chen J."/>
            <person name="Chen Y.Q."/>
            <person name="Ai Y."/>
            <person name="Zhai J.W."/>
            <person name="Wu S.S."/>
            <person name="Zhou Z."/>
            <person name="Hsiao Y.Y."/>
            <person name="Wu W.L."/>
            <person name="Chen Y.Y."/>
            <person name="Lin Y.F."/>
            <person name="Hsu J.L."/>
            <person name="Li C.Y."/>
            <person name="Wang Z.W."/>
            <person name="Zhao X."/>
            <person name="Zhong W.Y."/>
            <person name="Ma X.K."/>
            <person name="Ma L."/>
            <person name="Huang J."/>
            <person name="Chen G.Z."/>
            <person name="Huang M.Z."/>
            <person name="Huang L."/>
            <person name="Peng D.H."/>
            <person name="Luo Y.B."/>
            <person name="Zou S.Q."/>
            <person name="Chen S.P."/>
            <person name="Lan S."/>
            <person name="Tsai W.C."/>
            <person name="Van de Peer Y."/>
            <person name="Liu Z.J."/>
        </authorList>
    </citation>
    <scope>NUCLEOTIDE SEQUENCE [LARGE SCALE GENOMIC DNA]</scope>
    <source>
        <strain evidence="11">Lor287</strain>
    </source>
</reference>
<dbReference type="Pfam" id="PF03587">
    <property type="entry name" value="EMG1"/>
    <property type="match status" value="1"/>
</dbReference>
<keyword evidence="10" id="KW-0812">Transmembrane</keyword>
<keyword evidence="10" id="KW-0472">Membrane</keyword>
<dbReference type="InterPro" id="IPR029026">
    <property type="entry name" value="tRNA_m1G_MTases_N"/>
</dbReference>
<keyword evidence="10" id="KW-1133">Transmembrane helix</keyword>
<evidence type="ECO:0000256" key="1">
    <source>
        <dbReference type="ARBA" id="ARBA00008115"/>
    </source>
</evidence>
<dbReference type="PANTHER" id="PTHR12636:SF5">
    <property type="entry name" value="RIBOSOMAL RNA SMALL SUBUNIT METHYLTRANSFERASE NEP1"/>
    <property type="match status" value="1"/>
</dbReference>
<keyword evidence="6" id="KW-0949">S-adenosyl-L-methionine</keyword>
<evidence type="ECO:0000256" key="6">
    <source>
        <dbReference type="ARBA" id="ARBA00022691"/>
    </source>
</evidence>
<evidence type="ECO:0000256" key="9">
    <source>
        <dbReference type="SAM" id="MobiDB-lite"/>
    </source>
</evidence>
<keyword evidence="8" id="KW-0694">RNA-binding</keyword>
<accession>A0AAP0AT81</accession>
<evidence type="ECO:0000256" key="5">
    <source>
        <dbReference type="ARBA" id="ARBA00022679"/>
    </source>
</evidence>
<dbReference type="GO" id="GO:0070475">
    <property type="term" value="P:rRNA base methylation"/>
    <property type="evidence" value="ECO:0007669"/>
    <property type="project" value="InterPro"/>
</dbReference>
<dbReference type="EMBL" id="JBBWWQ010000021">
    <property type="protein sequence ID" value="KAK8914093.1"/>
    <property type="molecule type" value="Genomic_DNA"/>
</dbReference>
<dbReference type="SUPFAM" id="SSF75217">
    <property type="entry name" value="alpha/beta knot"/>
    <property type="match status" value="1"/>
</dbReference>
<comment type="similarity">
    <text evidence="1">Belongs to the class IV-like SAM-binding methyltransferase superfamily. RNA methyltransferase NEP1 family.</text>
</comment>
<dbReference type="PANTHER" id="PTHR12636">
    <property type="entry name" value="NEP1/MRA1"/>
    <property type="match status" value="1"/>
</dbReference>
<proteinExistence type="inferred from homology"/>
<keyword evidence="5" id="KW-0808">Transferase</keyword>
<dbReference type="Proteomes" id="UP001418222">
    <property type="component" value="Unassembled WGS sequence"/>
</dbReference>
<keyword evidence="2" id="KW-0690">Ribosome biogenesis</keyword>
<evidence type="ECO:0000256" key="10">
    <source>
        <dbReference type="SAM" id="Phobius"/>
    </source>
</evidence>
<organism evidence="11 12">
    <name type="scientific">Platanthera zijinensis</name>
    <dbReference type="NCBI Taxonomy" id="2320716"/>
    <lineage>
        <taxon>Eukaryota</taxon>
        <taxon>Viridiplantae</taxon>
        <taxon>Streptophyta</taxon>
        <taxon>Embryophyta</taxon>
        <taxon>Tracheophyta</taxon>
        <taxon>Spermatophyta</taxon>
        <taxon>Magnoliopsida</taxon>
        <taxon>Liliopsida</taxon>
        <taxon>Asparagales</taxon>
        <taxon>Orchidaceae</taxon>
        <taxon>Orchidoideae</taxon>
        <taxon>Orchideae</taxon>
        <taxon>Orchidinae</taxon>
        <taxon>Platanthera</taxon>
    </lineage>
</organism>
<name>A0AAP0AT81_9ASPA</name>
<keyword evidence="4" id="KW-0489">Methyltransferase</keyword>
<dbReference type="AlphaFoldDB" id="A0AAP0AT81"/>
<evidence type="ECO:0000313" key="11">
    <source>
        <dbReference type="EMBL" id="KAK8914093.1"/>
    </source>
</evidence>
<sequence>MVRAYRIKFPNHLKRKRHAEEDEEAKEELRSEAVDSRDYGGTGEEEVEDVIEDIPGIPVIAPVDRLKKPGVIFILDKATVEIGKVGKIVPEYLRALNAIILGIKYPTEFPTMILGGYRVKNLRDSPKDSMKKALLSILDSPLTKAGRLLALYIRSTGRELIEDKPNVRIPRTFRRFCGLMVQLLEKHKITAEGSREKLLALIKNPVTDHLPVNSRKIVRMSDYVAAASDNVNLVFVVSAMSHGVIDKGFVEDFISIAFLAGIAFGGLIAVLLSCWSSRMMRRRESPKVKLREIFLRHRLAVHLLIDRPLCARLRRHEEVRIASDNFPPPAHHSRKASPSRFPSGSGITSLANIFGAGMLLRHHSYPS</sequence>
<comment type="caution">
    <text evidence="11">The sequence shown here is derived from an EMBL/GenBank/DDBJ whole genome shotgun (WGS) entry which is preliminary data.</text>
</comment>
<dbReference type="Gene3D" id="3.40.1280.10">
    <property type="match status" value="1"/>
</dbReference>
<feature type="transmembrane region" description="Helical" evidence="10">
    <location>
        <begin position="253"/>
        <end position="275"/>
    </location>
</feature>
<evidence type="ECO:0000256" key="2">
    <source>
        <dbReference type="ARBA" id="ARBA00022517"/>
    </source>
</evidence>
<dbReference type="GO" id="GO:0032040">
    <property type="term" value="C:small-subunit processome"/>
    <property type="evidence" value="ECO:0007669"/>
    <property type="project" value="TreeGrafter"/>
</dbReference>
<evidence type="ECO:0000256" key="7">
    <source>
        <dbReference type="ARBA" id="ARBA00022730"/>
    </source>
</evidence>
<keyword evidence="12" id="KW-1185">Reference proteome</keyword>
<dbReference type="GO" id="GO:0019843">
    <property type="term" value="F:rRNA binding"/>
    <property type="evidence" value="ECO:0007669"/>
    <property type="project" value="UniProtKB-KW"/>
</dbReference>
<gene>
    <name evidence="11" type="ORF">KSP39_PZI024075</name>
</gene>
<evidence type="ECO:0000256" key="4">
    <source>
        <dbReference type="ARBA" id="ARBA00022603"/>
    </source>
</evidence>
<protein>
    <submittedName>
        <fullName evidence="11">Uncharacterized protein</fullName>
    </submittedName>
</protein>
<feature type="region of interest" description="Disordered" evidence="9">
    <location>
        <begin position="16"/>
        <end position="45"/>
    </location>
</feature>